<dbReference type="InterPro" id="IPR013735">
    <property type="entry name" value="TF_NusA_N"/>
</dbReference>
<feature type="domain" description="S1 motif" evidence="9">
    <location>
        <begin position="135"/>
        <end position="199"/>
    </location>
</feature>
<dbReference type="SMART" id="SM00316">
    <property type="entry name" value="S1"/>
    <property type="match status" value="1"/>
</dbReference>
<evidence type="ECO:0000256" key="4">
    <source>
        <dbReference type="ARBA" id="ARBA00022884"/>
    </source>
</evidence>
<dbReference type="PANTHER" id="PTHR22648:SF0">
    <property type="entry name" value="TRANSCRIPTION TERMINATION_ANTITERMINATION PROTEIN NUSA"/>
    <property type="match status" value="1"/>
</dbReference>
<evidence type="ECO:0000256" key="1">
    <source>
        <dbReference type="ARBA" id="ARBA00022472"/>
    </source>
</evidence>
<evidence type="ECO:0000256" key="2">
    <source>
        <dbReference type="ARBA" id="ARBA00022490"/>
    </source>
</evidence>
<dbReference type="InterPro" id="IPR030842">
    <property type="entry name" value="TF_NusA_bacterial"/>
</dbReference>
<dbReference type="InterPro" id="IPR036555">
    <property type="entry name" value="NusA_N_sf"/>
</dbReference>
<dbReference type="GO" id="GO:0003700">
    <property type="term" value="F:DNA-binding transcription factor activity"/>
    <property type="evidence" value="ECO:0007669"/>
    <property type="project" value="InterPro"/>
</dbReference>
<reference evidence="10" key="1">
    <citation type="submission" date="2023-03" db="EMBL/GenBank/DDBJ databases">
        <authorList>
            <person name="Steffen K."/>
            <person name="Cardenas P."/>
        </authorList>
    </citation>
    <scope>NUCLEOTIDE SEQUENCE</scope>
</reference>
<dbReference type="Pfam" id="PF08529">
    <property type="entry name" value="NusA_N"/>
    <property type="match status" value="1"/>
</dbReference>
<dbReference type="CDD" id="cd02134">
    <property type="entry name" value="KH-II_NusA_rpt1"/>
    <property type="match status" value="1"/>
</dbReference>
<proteinExistence type="inferred from homology"/>
<evidence type="ECO:0000259" key="9">
    <source>
        <dbReference type="PROSITE" id="PS50126"/>
    </source>
</evidence>
<dbReference type="Pfam" id="PF13184">
    <property type="entry name" value="KH_NusA_1st"/>
    <property type="match status" value="1"/>
</dbReference>
<keyword evidence="11" id="KW-1185">Reference proteome</keyword>
<dbReference type="FunFam" id="3.30.300.20:FF:000002">
    <property type="entry name" value="Transcription termination/antitermination protein NusA"/>
    <property type="match status" value="1"/>
</dbReference>
<gene>
    <name evidence="10" type="ORF">GBAR_LOCUS15777</name>
</gene>
<dbReference type="GO" id="GO:0003723">
    <property type="term" value="F:RNA binding"/>
    <property type="evidence" value="ECO:0007669"/>
    <property type="project" value="UniProtKB-UniRule"/>
</dbReference>
<dbReference type="HAMAP" id="MF_00945_B">
    <property type="entry name" value="NusA_B"/>
    <property type="match status" value="1"/>
</dbReference>
<dbReference type="PANTHER" id="PTHR22648">
    <property type="entry name" value="TRANSCRIPTION TERMINATION FACTOR NUSA"/>
    <property type="match status" value="1"/>
</dbReference>
<protein>
    <submittedName>
        <fullName evidence="10">Transcription termination/antitermination protein NusA</fullName>
    </submittedName>
</protein>
<feature type="compositionally biased region" description="Basic and acidic residues" evidence="8">
    <location>
        <begin position="352"/>
        <end position="362"/>
    </location>
</feature>
<evidence type="ECO:0000313" key="11">
    <source>
        <dbReference type="Proteomes" id="UP001174909"/>
    </source>
</evidence>
<dbReference type="GO" id="GO:0031564">
    <property type="term" value="P:transcription antitermination"/>
    <property type="evidence" value="ECO:0007669"/>
    <property type="project" value="UniProtKB-KW"/>
</dbReference>
<dbReference type="SUPFAM" id="SSF50249">
    <property type="entry name" value="Nucleic acid-binding proteins"/>
    <property type="match status" value="1"/>
</dbReference>
<dbReference type="CDD" id="cd22529">
    <property type="entry name" value="KH-II_NusA_rpt2"/>
    <property type="match status" value="1"/>
</dbReference>
<keyword evidence="1" id="KW-0806">Transcription termination</keyword>
<dbReference type="Pfam" id="PF00575">
    <property type="entry name" value="S1"/>
    <property type="match status" value="1"/>
</dbReference>
<dbReference type="PROSITE" id="PS50084">
    <property type="entry name" value="KH_TYPE_1"/>
    <property type="match status" value="1"/>
</dbReference>
<name>A0AA35WN78_GEOBA</name>
<dbReference type="InterPro" id="IPR012340">
    <property type="entry name" value="NA-bd_OB-fold"/>
</dbReference>
<keyword evidence="6" id="KW-0804">Transcription</keyword>
<dbReference type="InterPro" id="IPR015946">
    <property type="entry name" value="KH_dom-like_a/b"/>
</dbReference>
<dbReference type="AlphaFoldDB" id="A0AA35WN78"/>
<dbReference type="InterPro" id="IPR058582">
    <property type="entry name" value="KH_NusA_2nd"/>
</dbReference>
<evidence type="ECO:0000256" key="6">
    <source>
        <dbReference type="ARBA" id="ARBA00023163"/>
    </source>
</evidence>
<keyword evidence="2" id="KW-0963">Cytoplasm</keyword>
<dbReference type="SUPFAM" id="SSF69705">
    <property type="entry name" value="Transcription factor NusA, N-terminal domain"/>
    <property type="match status" value="1"/>
</dbReference>
<evidence type="ECO:0000256" key="3">
    <source>
        <dbReference type="ARBA" id="ARBA00022814"/>
    </source>
</evidence>
<dbReference type="PROSITE" id="PS50126">
    <property type="entry name" value="S1"/>
    <property type="match status" value="1"/>
</dbReference>
<evidence type="ECO:0000256" key="5">
    <source>
        <dbReference type="ARBA" id="ARBA00023015"/>
    </source>
</evidence>
<dbReference type="Proteomes" id="UP001174909">
    <property type="component" value="Unassembled WGS sequence"/>
</dbReference>
<dbReference type="FunFam" id="3.30.300.20:FF:000005">
    <property type="entry name" value="Transcription termination/antitermination protein NusA"/>
    <property type="match status" value="1"/>
</dbReference>
<dbReference type="Gene3D" id="2.40.50.140">
    <property type="entry name" value="Nucleic acid-binding proteins"/>
    <property type="match status" value="1"/>
</dbReference>
<dbReference type="CDD" id="cd04455">
    <property type="entry name" value="S1_NusA"/>
    <property type="match status" value="1"/>
</dbReference>
<organism evidence="10 11">
    <name type="scientific">Geodia barretti</name>
    <name type="common">Barrett's horny sponge</name>
    <dbReference type="NCBI Taxonomy" id="519541"/>
    <lineage>
        <taxon>Eukaryota</taxon>
        <taxon>Metazoa</taxon>
        <taxon>Porifera</taxon>
        <taxon>Demospongiae</taxon>
        <taxon>Heteroscleromorpha</taxon>
        <taxon>Tetractinellida</taxon>
        <taxon>Astrophorina</taxon>
        <taxon>Geodiidae</taxon>
        <taxon>Geodia</taxon>
    </lineage>
</organism>
<keyword evidence="3" id="KW-0889">Transcription antitermination</keyword>
<accession>A0AA35WN78</accession>
<keyword evidence="5" id="KW-0805">Transcription regulation</keyword>
<dbReference type="SUPFAM" id="SSF54814">
    <property type="entry name" value="Prokaryotic type KH domain (KH-domain type II)"/>
    <property type="match status" value="2"/>
</dbReference>
<dbReference type="Gene3D" id="3.30.1480.10">
    <property type="entry name" value="NusA, N-terminal domain"/>
    <property type="match status" value="1"/>
</dbReference>
<dbReference type="EMBL" id="CASHTH010002295">
    <property type="protein sequence ID" value="CAI8027653.1"/>
    <property type="molecule type" value="Genomic_DNA"/>
</dbReference>
<dbReference type="InterPro" id="IPR010213">
    <property type="entry name" value="TF_NusA"/>
</dbReference>
<dbReference type="InterPro" id="IPR003029">
    <property type="entry name" value="S1_domain"/>
</dbReference>
<dbReference type="InterPro" id="IPR025249">
    <property type="entry name" value="TF_NusA_KH_1st"/>
</dbReference>
<feature type="region of interest" description="Disordered" evidence="8">
    <location>
        <begin position="349"/>
        <end position="391"/>
    </location>
</feature>
<dbReference type="GO" id="GO:0006353">
    <property type="term" value="P:DNA-templated transcription termination"/>
    <property type="evidence" value="ECO:0007669"/>
    <property type="project" value="UniProtKB-KW"/>
</dbReference>
<evidence type="ECO:0000256" key="7">
    <source>
        <dbReference type="PROSITE-ProRule" id="PRU00117"/>
    </source>
</evidence>
<evidence type="ECO:0000313" key="10">
    <source>
        <dbReference type="EMBL" id="CAI8027653.1"/>
    </source>
</evidence>
<comment type="caution">
    <text evidence="10">The sequence shown here is derived from an EMBL/GenBank/DDBJ whole genome shotgun (WGS) entry which is preliminary data.</text>
</comment>
<dbReference type="GO" id="GO:0005829">
    <property type="term" value="C:cytosol"/>
    <property type="evidence" value="ECO:0007669"/>
    <property type="project" value="TreeGrafter"/>
</dbReference>
<dbReference type="InterPro" id="IPR009019">
    <property type="entry name" value="KH_sf_prok-type"/>
</dbReference>
<sequence length="472" mass="52661">MLENLQNAIRQNTAQTDLPEQVFIEAIEDALCAAARRVYGPDANVSVEVNLEKGDIRCYVPKKVVDIMRDFSTEIPIEEAVKLQGDIELGQMLKVEINPTEFGRIPAQLAKQILFQRIKQAERERVYQEFVGREGEVVTGYVQRFERGGIILDLEQTEAFLPPREMPRSQNYERGKRLQCLILSVKNEARGAPVIVSRTHSDLIAVLFEQEVPEIYEGQVRIVAIARDPGNRAKVAVQATEEGIDAVGTCVGVKGTRVQNIISELDGEKIDLVEWSEDISAFIANALGRRASVRRVELDDENKSARVIVPDDLLSLAIGQRGQNARLAARLTGWKVDIKGESEATVSMNELFKPEEPHKTDDDALDSPEDGTEENLEEQIADAPNSMDADHSVDSAEDVEVDVDVDVDTAEDVEVDVDVDTAEVEALETSDEENNLLFKKVGEVVDGCYSHLYWVPWKIFAKNINTICRSEE</sequence>
<feature type="compositionally biased region" description="Acidic residues" evidence="8">
    <location>
        <begin position="363"/>
        <end position="380"/>
    </location>
</feature>
<dbReference type="Gene3D" id="3.30.300.20">
    <property type="match status" value="2"/>
</dbReference>
<dbReference type="Pfam" id="PF26594">
    <property type="entry name" value="KH_NusA_2nd"/>
    <property type="match status" value="1"/>
</dbReference>
<dbReference type="NCBIfam" id="TIGR01953">
    <property type="entry name" value="NusA"/>
    <property type="match status" value="1"/>
</dbReference>
<keyword evidence="4 7" id="KW-0694">RNA-binding</keyword>
<evidence type="ECO:0000256" key="8">
    <source>
        <dbReference type="SAM" id="MobiDB-lite"/>
    </source>
</evidence>